<gene>
    <name evidence="9" type="ORF">DFR28_101218</name>
</gene>
<keyword evidence="5 7" id="KW-0472">Membrane</keyword>
<feature type="transmembrane region" description="Helical" evidence="7">
    <location>
        <begin position="77"/>
        <end position="99"/>
    </location>
</feature>
<evidence type="ECO:0000256" key="1">
    <source>
        <dbReference type="ARBA" id="ARBA00004651"/>
    </source>
</evidence>
<evidence type="ECO:0000256" key="7">
    <source>
        <dbReference type="SAM" id="Phobius"/>
    </source>
</evidence>
<evidence type="ECO:0000313" key="9">
    <source>
        <dbReference type="EMBL" id="RBP52834.1"/>
    </source>
</evidence>
<feature type="transmembrane region" description="Helical" evidence="7">
    <location>
        <begin position="161"/>
        <end position="187"/>
    </location>
</feature>
<comment type="subcellular location">
    <subcellularLocation>
        <location evidence="1">Cell membrane</location>
        <topology evidence="1">Multi-pass membrane protein</topology>
    </subcellularLocation>
</comment>
<evidence type="ECO:0000256" key="5">
    <source>
        <dbReference type="ARBA" id="ARBA00023136"/>
    </source>
</evidence>
<dbReference type="PANTHER" id="PTHR36115">
    <property type="entry name" value="PROLINE-RICH ANTIGEN HOMOLOG-RELATED"/>
    <property type="match status" value="1"/>
</dbReference>
<dbReference type="EMBL" id="QNRT01000001">
    <property type="protein sequence ID" value="RBP52834.1"/>
    <property type="molecule type" value="Genomic_DNA"/>
</dbReference>
<dbReference type="RefSeq" id="WP_113952452.1">
    <property type="nucleotide sequence ID" value="NZ_QNRT01000001.1"/>
</dbReference>
<dbReference type="InterPro" id="IPR051791">
    <property type="entry name" value="Pra-immunoreactive"/>
</dbReference>
<dbReference type="AlphaFoldDB" id="A0A395JMG2"/>
<dbReference type="InterPro" id="IPR010432">
    <property type="entry name" value="RDD"/>
</dbReference>
<sequence length="278" mass="29985">MTVSEKTKNYVTPYAFTVSKELLGKRLASPHKRAVAITVDMLLVAVIATFNGLILVALLGSLALIQGFKALIYRNRVGQAIALLSTSACCLMILGVSLYSGNSFKFDSDQVVVPQIAEFDASVPAEVGEESLPNPSEASSVTDQDTDELNKNESEPPSVVAWLHGLVSDLGLSFGWAAFYFTVFVAWMDGQTPGKKLVGTKIIRIDGKPLSLWDSFGRYGGYGAGFATGLLGFLQVYWDQNRQAIQDKIAETMVVDLRKPCIEVGRSNPPLGNDGVNA</sequence>
<name>A0A395JMG2_9GAMM</name>
<accession>A0A395JMG2</accession>
<dbReference type="Proteomes" id="UP000253083">
    <property type="component" value="Unassembled WGS sequence"/>
</dbReference>
<keyword evidence="10" id="KW-1185">Reference proteome</keyword>
<feature type="region of interest" description="Disordered" evidence="6">
    <location>
        <begin position="127"/>
        <end position="154"/>
    </location>
</feature>
<feature type="domain" description="RDD" evidence="8">
    <location>
        <begin position="167"/>
        <end position="251"/>
    </location>
</feature>
<dbReference type="Pfam" id="PF06271">
    <property type="entry name" value="RDD"/>
    <property type="match status" value="1"/>
</dbReference>
<reference evidence="9 10" key="1">
    <citation type="submission" date="2018-06" db="EMBL/GenBank/DDBJ databases">
        <title>Genomic Encyclopedia of Type Strains, Phase IV (KMG-IV): sequencing the most valuable type-strain genomes for metagenomic binning, comparative biology and taxonomic classification.</title>
        <authorList>
            <person name="Goeker M."/>
        </authorList>
    </citation>
    <scope>NUCLEOTIDE SEQUENCE [LARGE SCALE GENOMIC DNA]</scope>
    <source>
        <strain evidence="9 10">DSM 24032</strain>
    </source>
</reference>
<comment type="caution">
    <text evidence="9">The sequence shown here is derived from an EMBL/GenBank/DDBJ whole genome shotgun (WGS) entry which is preliminary data.</text>
</comment>
<evidence type="ECO:0000313" key="10">
    <source>
        <dbReference type="Proteomes" id="UP000253083"/>
    </source>
</evidence>
<proteinExistence type="predicted"/>
<dbReference type="GO" id="GO:0005886">
    <property type="term" value="C:plasma membrane"/>
    <property type="evidence" value="ECO:0007669"/>
    <property type="project" value="UniProtKB-SubCell"/>
</dbReference>
<keyword evidence="2" id="KW-1003">Cell membrane</keyword>
<organism evidence="9 10">
    <name type="scientific">Arenicella xantha</name>
    <dbReference type="NCBI Taxonomy" id="644221"/>
    <lineage>
        <taxon>Bacteria</taxon>
        <taxon>Pseudomonadati</taxon>
        <taxon>Pseudomonadota</taxon>
        <taxon>Gammaproteobacteria</taxon>
        <taxon>Arenicellales</taxon>
        <taxon>Arenicellaceae</taxon>
        <taxon>Arenicella</taxon>
    </lineage>
</organism>
<dbReference type="PANTHER" id="PTHR36115:SF6">
    <property type="entry name" value="PROLINE-RICH ANTIGEN HOMOLOG"/>
    <property type="match status" value="1"/>
</dbReference>
<protein>
    <submittedName>
        <fullName evidence="9">RDD family protein</fullName>
    </submittedName>
</protein>
<keyword evidence="3 7" id="KW-0812">Transmembrane</keyword>
<evidence type="ECO:0000256" key="6">
    <source>
        <dbReference type="SAM" id="MobiDB-lite"/>
    </source>
</evidence>
<evidence type="ECO:0000259" key="8">
    <source>
        <dbReference type="Pfam" id="PF06271"/>
    </source>
</evidence>
<evidence type="ECO:0000256" key="3">
    <source>
        <dbReference type="ARBA" id="ARBA00022692"/>
    </source>
</evidence>
<feature type="compositionally biased region" description="Polar residues" evidence="6">
    <location>
        <begin position="133"/>
        <end position="143"/>
    </location>
</feature>
<keyword evidence="4 7" id="KW-1133">Transmembrane helix</keyword>
<feature type="transmembrane region" description="Helical" evidence="7">
    <location>
        <begin position="41"/>
        <end position="65"/>
    </location>
</feature>
<dbReference type="InParanoid" id="A0A395JMG2"/>
<evidence type="ECO:0000256" key="2">
    <source>
        <dbReference type="ARBA" id="ARBA00022475"/>
    </source>
</evidence>
<evidence type="ECO:0000256" key="4">
    <source>
        <dbReference type="ARBA" id="ARBA00022989"/>
    </source>
</evidence>
<dbReference type="OrthoDB" id="9787732at2"/>